<keyword evidence="3" id="KW-1003">Cell membrane</keyword>
<dbReference type="GO" id="GO:0005524">
    <property type="term" value="F:ATP binding"/>
    <property type="evidence" value="ECO:0007669"/>
    <property type="project" value="UniProtKB-KW"/>
</dbReference>
<keyword evidence="18" id="KW-0479">Metal-binding</keyword>
<dbReference type="EMBL" id="BLRY01000013">
    <property type="protein sequence ID" value="GFP27032.1"/>
    <property type="molecule type" value="Genomic_DNA"/>
</dbReference>
<comment type="subcellular location">
    <subcellularLocation>
        <location evidence="1">Cell membrane</location>
        <topology evidence="1">Multi-pass membrane protein</topology>
    </subcellularLocation>
</comment>
<dbReference type="Proteomes" id="UP000576480">
    <property type="component" value="Unassembled WGS sequence"/>
</dbReference>
<organism evidence="21 24">
    <name type="scientific">Candidatus Hakubella thermalkaliphila</name>
    <dbReference type="NCBI Taxonomy" id="2754717"/>
    <lineage>
        <taxon>Bacteria</taxon>
        <taxon>Bacillati</taxon>
        <taxon>Actinomycetota</taxon>
        <taxon>Actinomycetota incertae sedis</taxon>
        <taxon>Candidatus Hakubellales</taxon>
        <taxon>Candidatus Hakubellaceae</taxon>
        <taxon>Candidatus Hakubella</taxon>
    </lineage>
</organism>
<dbReference type="InterPro" id="IPR036945">
    <property type="entry name" value="DAGK_sf"/>
</dbReference>
<evidence type="ECO:0000256" key="1">
    <source>
        <dbReference type="ARBA" id="ARBA00004651"/>
    </source>
</evidence>
<keyword evidence="5" id="KW-0808">Transferase</keyword>
<dbReference type="CDD" id="cd14266">
    <property type="entry name" value="UDPK_IM_PAP2_like"/>
    <property type="match status" value="1"/>
</dbReference>
<dbReference type="EMBL" id="BLSB01000088">
    <property type="protein sequence ID" value="GFP35363.1"/>
    <property type="molecule type" value="Genomic_DNA"/>
</dbReference>
<feature type="transmembrane region" description="Helical" evidence="19">
    <location>
        <begin position="27"/>
        <end position="44"/>
    </location>
</feature>
<dbReference type="PANTHER" id="PTHR34299">
    <property type="entry name" value="DIACYLGLYCEROL KINASE"/>
    <property type="match status" value="1"/>
</dbReference>
<keyword evidence="11" id="KW-0443">Lipid metabolism</keyword>
<dbReference type="Proteomes" id="UP000591948">
    <property type="component" value="Unassembled WGS sequence"/>
</dbReference>
<keyword evidence="24" id="KW-1185">Reference proteome</keyword>
<evidence type="ECO:0000256" key="17">
    <source>
        <dbReference type="PIRSR" id="PIRSR600829-3"/>
    </source>
</evidence>
<name>A0A6V8P394_9ACTN</name>
<evidence type="ECO:0000256" key="18">
    <source>
        <dbReference type="PIRSR" id="PIRSR600829-4"/>
    </source>
</evidence>
<evidence type="ECO:0000313" key="23">
    <source>
        <dbReference type="Proteomes" id="UP000576480"/>
    </source>
</evidence>
<feature type="transmembrane region" description="Helical" evidence="19">
    <location>
        <begin position="133"/>
        <end position="152"/>
    </location>
</feature>
<evidence type="ECO:0000256" key="16">
    <source>
        <dbReference type="PIRSR" id="PIRSR600829-2"/>
    </source>
</evidence>
<evidence type="ECO:0000256" key="2">
    <source>
        <dbReference type="ARBA" id="ARBA00005967"/>
    </source>
</evidence>
<evidence type="ECO:0000256" key="14">
    <source>
        <dbReference type="ARBA" id="ARBA00023264"/>
    </source>
</evidence>
<dbReference type="Pfam" id="PF01569">
    <property type="entry name" value="PAP2"/>
    <property type="match status" value="1"/>
</dbReference>
<sequence>MKKRNLVESLNFAIEGIIYVLRTQRNLRIHFAAALMVLGVSLFVDLSRVEMMVLILTIAMVIVAELINTAIETAVDTYLVFEHPLAKIAKDVAAGAVLVASLSAVVIGYFLFFNRLNPLASMVIQRVAQSSPYLTVAVFLIVVILIISVKAVTGRGTPLSGGFPSGHSALAFSAFTLITLVSQSYIIASLGLLMALLVAQSRLESDIHSLFEVASGGILGILITLLIFQIVKLYV</sequence>
<evidence type="ECO:0000256" key="8">
    <source>
        <dbReference type="ARBA" id="ARBA00022777"/>
    </source>
</evidence>
<feature type="transmembrane region" description="Helical" evidence="19">
    <location>
        <begin position="51"/>
        <end position="71"/>
    </location>
</feature>
<evidence type="ECO:0000313" key="21">
    <source>
        <dbReference type="EMBL" id="GFP27032.1"/>
    </source>
</evidence>
<dbReference type="SUPFAM" id="SSF48317">
    <property type="entry name" value="Acid phosphatase/Vanadium-dependent haloperoxidase"/>
    <property type="match status" value="1"/>
</dbReference>
<evidence type="ECO:0000313" key="24">
    <source>
        <dbReference type="Proteomes" id="UP000591948"/>
    </source>
</evidence>
<feature type="transmembrane region" description="Helical" evidence="19">
    <location>
        <begin position="172"/>
        <end position="198"/>
    </location>
</feature>
<keyword evidence="6 19" id="KW-0812">Transmembrane</keyword>
<keyword evidence="18" id="KW-0460">Magnesium</keyword>
<keyword evidence="10 19" id="KW-1133">Transmembrane helix</keyword>
<dbReference type="GO" id="GO:0016301">
    <property type="term" value="F:kinase activity"/>
    <property type="evidence" value="ECO:0007669"/>
    <property type="project" value="UniProtKB-KW"/>
</dbReference>
<keyword evidence="7 17" id="KW-0547">Nucleotide-binding</keyword>
<comment type="caution">
    <text evidence="21">The sequence shown here is derived from an EMBL/GenBank/DDBJ whole genome shotgun (WGS) entry which is preliminary data.</text>
</comment>
<feature type="binding site" evidence="17">
    <location>
        <begin position="90"/>
        <end position="91"/>
    </location>
    <ligand>
        <name>ATP</name>
        <dbReference type="ChEBI" id="CHEBI:30616"/>
    </ligand>
</feature>
<dbReference type="InterPro" id="IPR036938">
    <property type="entry name" value="PAP2/HPO_sf"/>
</dbReference>
<dbReference type="SMART" id="SM00014">
    <property type="entry name" value="acidPPc"/>
    <property type="match status" value="1"/>
</dbReference>
<evidence type="ECO:0000256" key="9">
    <source>
        <dbReference type="ARBA" id="ARBA00022840"/>
    </source>
</evidence>
<dbReference type="GO" id="GO:0005886">
    <property type="term" value="C:plasma membrane"/>
    <property type="evidence" value="ECO:0007669"/>
    <property type="project" value="UniProtKB-SubCell"/>
</dbReference>
<evidence type="ECO:0000256" key="6">
    <source>
        <dbReference type="ARBA" id="ARBA00022692"/>
    </source>
</evidence>
<dbReference type="Gene3D" id="1.10.287.3610">
    <property type="match status" value="1"/>
</dbReference>
<gene>
    <name evidence="21" type="ORF">HKBW3S33_00445</name>
    <name evidence="22" type="ORF">HKBW3S43_01155</name>
</gene>
<accession>A0A6V8P394</accession>
<keyword evidence="8 21" id="KW-0418">Kinase</keyword>
<evidence type="ECO:0000256" key="12">
    <source>
        <dbReference type="ARBA" id="ARBA00023136"/>
    </source>
</evidence>
<evidence type="ECO:0000256" key="4">
    <source>
        <dbReference type="ARBA" id="ARBA00022516"/>
    </source>
</evidence>
<feature type="active site" description="Proton acceptor" evidence="15">
    <location>
        <position position="65"/>
    </location>
</feature>
<feature type="binding site" evidence="18">
    <location>
        <position position="72"/>
    </location>
    <ligand>
        <name>a divalent metal cation</name>
        <dbReference type="ChEBI" id="CHEBI:60240"/>
    </ligand>
</feature>
<evidence type="ECO:0000256" key="7">
    <source>
        <dbReference type="ARBA" id="ARBA00022741"/>
    </source>
</evidence>
<evidence type="ECO:0000256" key="5">
    <source>
        <dbReference type="ARBA" id="ARBA00022679"/>
    </source>
</evidence>
<protein>
    <submittedName>
        <fullName evidence="21">Diacylglycerol kinase (ATP)</fullName>
    </submittedName>
</protein>
<evidence type="ECO:0000313" key="22">
    <source>
        <dbReference type="EMBL" id="GFP35363.1"/>
    </source>
</evidence>
<keyword evidence="9 17" id="KW-0067">ATP-binding</keyword>
<feature type="domain" description="Phosphatidic acid phosphatase type 2/haloperoxidase" evidence="20">
    <location>
        <begin position="89"/>
        <end position="228"/>
    </location>
</feature>
<dbReference type="Pfam" id="PF01219">
    <property type="entry name" value="DAGK_prokar"/>
    <property type="match status" value="1"/>
</dbReference>
<dbReference type="InterPro" id="IPR000829">
    <property type="entry name" value="DAGK"/>
</dbReference>
<proteinExistence type="inferred from homology"/>
<reference evidence="23 24" key="1">
    <citation type="journal article" date="2020" name="Front. Microbiol.">
        <title>Single-cell genomics of novel Actinobacteria with the Wood-Ljungdahl pathway discovered in a serpentinizing system.</title>
        <authorList>
            <person name="Merino N."/>
            <person name="Kawai M."/>
            <person name="Boyd E.S."/>
            <person name="Colman D.R."/>
            <person name="McGlynn S.E."/>
            <person name="Nealson K.H."/>
            <person name="Kurokawa K."/>
            <person name="Hongoh Y."/>
        </authorList>
    </citation>
    <scope>NUCLEOTIDE SEQUENCE [LARGE SCALE GENOMIC DNA]</scope>
    <source>
        <strain evidence="21 24">S33</strain>
        <strain evidence="22 23">S43</strain>
    </source>
</reference>
<keyword evidence="4" id="KW-0444">Lipid biosynthesis</keyword>
<evidence type="ECO:0000256" key="13">
    <source>
        <dbReference type="ARBA" id="ARBA00023209"/>
    </source>
</evidence>
<evidence type="ECO:0000256" key="19">
    <source>
        <dbReference type="SAM" id="Phobius"/>
    </source>
</evidence>
<dbReference type="PROSITE" id="PS01069">
    <property type="entry name" value="DAGK_PROKAR"/>
    <property type="match status" value="1"/>
</dbReference>
<feature type="transmembrane region" description="Helical" evidence="19">
    <location>
        <begin position="210"/>
        <end position="231"/>
    </location>
</feature>
<feature type="transmembrane region" description="Helical" evidence="19">
    <location>
        <begin position="91"/>
        <end position="112"/>
    </location>
</feature>
<dbReference type="GO" id="GO:0046872">
    <property type="term" value="F:metal ion binding"/>
    <property type="evidence" value="ECO:0007669"/>
    <property type="project" value="UniProtKB-KW"/>
</dbReference>
<evidence type="ECO:0000256" key="11">
    <source>
        <dbReference type="ARBA" id="ARBA00023098"/>
    </source>
</evidence>
<keyword evidence="13" id="KW-0594">Phospholipid biosynthesis</keyword>
<comment type="similarity">
    <text evidence="2">Belongs to the bacterial diacylglycerol kinase family.</text>
</comment>
<evidence type="ECO:0000259" key="20">
    <source>
        <dbReference type="SMART" id="SM00014"/>
    </source>
</evidence>
<comment type="cofactor">
    <cofactor evidence="18">
        <name>Mg(2+)</name>
        <dbReference type="ChEBI" id="CHEBI:18420"/>
    </cofactor>
    <text evidence="18">Mn(2+), Zn(2+), Cd(2+) and Co(2+) support activity to lesser extents.</text>
</comment>
<evidence type="ECO:0000256" key="15">
    <source>
        <dbReference type="PIRSR" id="PIRSR600829-1"/>
    </source>
</evidence>
<dbReference type="AlphaFoldDB" id="A0A6V8P394"/>
<dbReference type="Gene3D" id="1.20.144.10">
    <property type="entry name" value="Phosphatidic acid phosphatase type 2/haloperoxidase"/>
    <property type="match status" value="1"/>
</dbReference>
<evidence type="ECO:0000256" key="3">
    <source>
        <dbReference type="ARBA" id="ARBA00022475"/>
    </source>
</evidence>
<keyword evidence="12 19" id="KW-0472">Membrane</keyword>
<dbReference type="InterPro" id="IPR000326">
    <property type="entry name" value="PAP2/HPO"/>
</dbReference>
<keyword evidence="14" id="KW-1208">Phospholipid metabolism</keyword>
<evidence type="ECO:0000256" key="10">
    <source>
        <dbReference type="ARBA" id="ARBA00022989"/>
    </source>
</evidence>
<feature type="binding site" evidence="16">
    <location>
        <position position="65"/>
    </location>
    <ligand>
        <name>substrate</name>
    </ligand>
</feature>
<dbReference type="PANTHER" id="PTHR34299:SF1">
    <property type="entry name" value="DIACYLGLYCEROL KINASE"/>
    <property type="match status" value="1"/>
</dbReference>
<dbReference type="RefSeq" id="WP_176229974.1">
    <property type="nucleotide sequence ID" value="NZ_BLRY01000013.1"/>
</dbReference>
<dbReference type="GO" id="GO:0008654">
    <property type="term" value="P:phospholipid biosynthetic process"/>
    <property type="evidence" value="ECO:0007669"/>
    <property type="project" value="UniProtKB-KW"/>
</dbReference>
<feature type="binding site" evidence="17">
    <location>
        <position position="72"/>
    </location>
    <ligand>
        <name>ATP</name>
        <dbReference type="ChEBI" id="CHEBI:30616"/>
    </ligand>
</feature>